<organism evidence="2 3">
    <name type="scientific">Rubripirellula tenax</name>
    <dbReference type="NCBI Taxonomy" id="2528015"/>
    <lineage>
        <taxon>Bacteria</taxon>
        <taxon>Pseudomonadati</taxon>
        <taxon>Planctomycetota</taxon>
        <taxon>Planctomycetia</taxon>
        <taxon>Pirellulales</taxon>
        <taxon>Pirellulaceae</taxon>
        <taxon>Rubripirellula</taxon>
    </lineage>
</organism>
<dbReference type="RefSeq" id="WP_146458644.1">
    <property type="nucleotide sequence ID" value="NZ_SJPW01000004.1"/>
</dbReference>
<dbReference type="PANTHER" id="PTHR35400">
    <property type="entry name" value="SLR1083 PROTEIN"/>
    <property type="match status" value="1"/>
</dbReference>
<dbReference type="OrthoDB" id="9789502at2"/>
<evidence type="ECO:0000313" key="3">
    <source>
        <dbReference type="Proteomes" id="UP000318288"/>
    </source>
</evidence>
<dbReference type="InterPro" id="IPR012296">
    <property type="entry name" value="Nuclease_put_TT1808"/>
</dbReference>
<dbReference type="Pfam" id="PF05685">
    <property type="entry name" value="Uma2"/>
    <property type="match status" value="1"/>
</dbReference>
<keyword evidence="3" id="KW-1185">Reference proteome</keyword>
<name>A0A5C6F2Z3_9BACT</name>
<dbReference type="Proteomes" id="UP000318288">
    <property type="component" value="Unassembled WGS sequence"/>
</dbReference>
<accession>A0A5C6F2Z3</accession>
<dbReference type="PANTHER" id="PTHR35400:SF3">
    <property type="entry name" value="SLL1072 PROTEIN"/>
    <property type="match status" value="1"/>
</dbReference>
<evidence type="ECO:0000313" key="2">
    <source>
        <dbReference type="EMBL" id="TWU54416.1"/>
    </source>
</evidence>
<proteinExistence type="predicted"/>
<dbReference type="Gene3D" id="3.90.1570.10">
    <property type="entry name" value="tt1808, chain A"/>
    <property type="match status" value="1"/>
</dbReference>
<reference evidence="2 3" key="1">
    <citation type="submission" date="2019-02" db="EMBL/GenBank/DDBJ databases">
        <title>Deep-cultivation of Planctomycetes and their phenomic and genomic characterization uncovers novel biology.</title>
        <authorList>
            <person name="Wiegand S."/>
            <person name="Jogler M."/>
            <person name="Boedeker C."/>
            <person name="Pinto D."/>
            <person name="Vollmers J."/>
            <person name="Rivas-Marin E."/>
            <person name="Kohn T."/>
            <person name="Peeters S.H."/>
            <person name="Heuer A."/>
            <person name="Rast P."/>
            <person name="Oberbeckmann S."/>
            <person name="Bunk B."/>
            <person name="Jeske O."/>
            <person name="Meyerdierks A."/>
            <person name="Storesund J.E."/>
            <person name="Kallscheuer N."/>
            <person name="Luecker S."/>
            <person name="Lage O.M."/>
            <person name="Pohl T."/>
            <person name="Merkel B.J."/>
            <person name="Hornburger P."/>
            <person name="Mueller R.-W."/>
            <person name="Bruemmer F."/>
            <person name="Labrenz M."/>
            <person name="Spormann A.M."/>
            <person name="Op Den Camp H."/>
            <person name="Overmann J."/>
            <person name="Amann R."/>
            <person name="Jetten M.S.M."/>
            <person name="Mascher T."/>
            <person name="Medema M.H."/>
            <person name="Devos D.P."/>
            <person name="Kaster A.-K."/>
            <person name="Ovreas L."/>
            <person name="Rohde M."/>
            <person name="Galperin M.Y."/>
            <person name="Jogler C."/>
        </authorList>
    </citation>
    <scope>NUCLEOTIDE SEQUENCE [LARGE SCALE GENOMIC DNA]</scope>
    <source>
        <strain evidence="2 3">Poly51</strain>
    </source>
</reference>
<dbReference type="InterPro" id="IPR008538">
    <property type="entry name" value="Uma2"/>
</dbReference>
<dbReference type="CDD" id="cd06260">
    <property type="entry name" value="DUF820-like"/>
    <property type="match status" value="1"/>
</dbReference>
<gene>
    <name evidence="2" type="ORF">Poly51_31350</name>
</gene>
<dbReference type="EMBL" id="SJPW01000004">
    <property type="protein sequence ID" value="TWU54416.1"/>
    <property type="molecule type" value="Genomic_DNA"/>
</dbReference>
<feature type="domain" description="Putative restriction endonuclease" evidence="1">
    <location>
        <begin position="28"/>
        <end position="169"/>
    </location>
</feature>
<evidence type="ECO:0000259" key="1">
    <source>
        <dbReference type="Pfam" id="PF05685"/>
    </source>
</evidence>
<protein>
    <recommendedName>
        <fullName evidence="1">Putative restriction endonuclease domain-containing protein</fullName>
    </recommendedName>
</protein>
<dbReference type="AlphaFoldDB" id="A0A5C6F2Z3"/>
<dbReference type="InterPro" id="IPR011335">
    <property type="entry name" value="Restrct_endonuc-II-like"/>
</dbReference>
<sequence length="185" mass="20706">MCTSTNITGSEFDSMVDRGAFDGLGPRKMELIRGALRFMNPSGPIHDDYIDFLTRWSTTNTSAIDATIRVQCGFVCDDNRPEPDLLWLKPRRYGRTRPTADDVLLLIEVSDSSLSLDLREKADIYAESGVSEYWVVDVPASRIHVMTASDGKHYRSIRVVVPPDPLAPQCRPQAILDTAELFEVT</sequence>
<dbReference type="SUPFAM" id="SSF52980">
    <property type="entry name" value="Restriction endonuclease-like"/>
    <property type="match status" value="1"/>
</dbReference>
<comment type="caution">
    <text evidence="2">The sequence shown here is derived from an EMBL/GenBank/DDBJ whole genome shotgun (WGS) entry which is preliminary data.</text>
</comment>